<name>A0AAD2F2U3_9RALS</name>
<gene>
    <name evidence="3" type="ORF">R77560_04627</name>
</gene>
<comment type="caution">
    <text evidence="3">The sequence shown here is derived from an EMBL/GenBank/DDBJ whole genome shotgun (WGS) entry which is preliminary data.</text>
</comment>
<dbReference type="AlphaFoldDB" id="A0AAD2F2U3"/>
<accession>A0AAD2F2U3</accession>
<proteinExistence type="predicted"/>
<evidence type="ECO:0000256" key="1">
    <source>
        <dbReference type="SAM" id="MobiDB-lite"/>
    </source>
</evidence>
<feature type="compositionally biased region" description="Gly residues" evidence="1">
    <location>
        <begin position="46"/>
        <end position="55"/>
    </location>
</feature>
<evidence type="ECO:0000313" key="3">
    <source>
        <dbReference type="EMBL" id="CAJ0807794.1"/>
    </source>
</evidence>
<evidence type="ECO:0000256" key="2">
    <source>
        <dbReference type="SAM" id="SignalP"/>
    </source>
</evidence>
<keyword evidence="2" id="KW-0732">Signal</keyword>
<protein>
    <submittedName>
        <fullName evidence="3">Uncharacterized protein</fullName>
    </submittedName>
</protein>
<dbReference type="EMBL" id="CATZAZ010000017">
    <property type="protein sequence ID" value="CAJ0807794.1"/>
    <property type="molecule type" value="Genomic_DNA"/>
</dbReference>
<organism evidence="3 4">
    <name type="scientific">Ralstonia thomasii</name>
    <dbReference type="NCBI Taxonomy" id="3058596"/>
    <lineage>
        <taxon>Bacteria</taxon>
        <taxon>Pseudomonadati</taxon>
        <taxon>Pseudomonadota</taxon>
        <taxon>Betaproteobacteria</taxon>
        <taxon>Burkholderiales</taxon>
        <taxon>Burkholderiaceae</taxon>
        <taxon>Ralstonia</taxon>
    </lineage>
</organism>
<feature type="chain" id="PRO_5041915557" evidence="2">
    <location>
        <begin position="21"/>
        <end position="115"/>
    </location>
</feature>
<evidence type="ECO:0000313" key="4">
    <source>
        <dbReference type="Proteomes" id="UP001189756"/>
    </source>
</evidence>
<reference evidence="3" key="1">
    <citation type="submission" date="2023-07" db="EMBL/GenBank/DDBJ databases">
        <authorList>
            <person name="Peeters C."/>
        </authorList>
    </citation>
    <scope>NUCLEOTIDE SEQUENCE</scope>
    <source>
        <strain evidence="3">R-77560</strain>
    </source>
</reference>
<feature type="region of interest" description="Disordered" evidence="1">
    <location>
        <begin position="41"/>
        <end position="66"/>
    </location>
</feature>
<feature type="signal peptide" evidence="2">
    <location>
        <begin position="1"/>
        <end position="20"/>
    </location>
</feature>
<sequence length="115" mass="11644">MKSTLVLLALSVGLTANIGAQPLAGGAPVARSAAVTPGAPCEHGHVGSGTCGPDGKGTEPALSPPDTRRFCYYDGKPYSEGATVAGKTCGYSRPSTGILVYSPNEAQAPKNLVWQ</sequence>
<dbReference type="Proteomes" id="UP001189756">
    <property type="component" value="Unassembled WGS sequence"/>
</dbReference>